<dbReference type="Gene3D" id="3.40.109.10">
    <property type="entry name" value="NADH Oxidase"/>
    <property type="match status" value="1"/>
</dbReference>
<sequence length="218" mass="24973">MELEQALNSRRSVRIFLDKPVEKEKLAVLIMAGNLAPSACNKQAWKFIMVDKDDLKNRLVDEGGSMVIKNAPTGILVLYHNQTLGSDYHDDIQSAAASIENILLKAVELGLGGCWICHLPPAKIIRKIFKIPENFTPVSYLLLGYPAKEPQNVPRQYSLAEIMNYNEFNQNWPKEKNNSSLLFFKKILVKIYYLSPAFIKKIFLNKLLDKRFVKKFEN</sequence>
<dbReference type="PANTHER" id="PTHR23026">
    <property type="entry name" value="NADPH NITROREDUCTASE"/>
    <property type="match status" value="1"/>
</dbReference>
<dbReference type="Pfam" id="PF00881">
    <property type="entry name" value="Nitroreductase"/>
    <property type="match status" value="2"/>
</dbReference>
<dbReference type="PANTHER" id="PTHR23026:SF90">
    <property type="entry name" value="IODOTYROSINE DEIODINASE 1"/>
    <property type="match status" value="1"/>
</dbReference>
<comment type="caution">
    <text evidence="5">The sequence shown here is derived from an EMBL/GenBank/DDBJ whole genome shotgun (WGS) entry which is preliminary data.</text>
</comment>
<dbReference type="SUPFAM" id="SSF55469">
    <property type="entry name" value="FMN-dependent nitroreductase-like"/>
    <property type="match status" value="1"/>
</dbReference>
<dbReference type="InterPro" id="IPR000415">
    <property type="entry name" value="Nitroreductase-like"/>
</dbReference>
<dbReference type="InterPro" id="IPR050627">
    <property type="entry name" value="Nitroreductase/BluB"/>
</dbReference>
<dbReference type="AlphaFoldDB" id="A0A2M6WAA8"/>
<evidence type="ECO:0000259" key="4">
    <source>
        <dbReference type="Pfam" id="PF00881"/>
    </source>
</evidence>
<gene>
    <name evidence="5" type="ORF">COU23_02955</name>
</gene>
<keyword evidence="1" id="KW-0285">Flavoprotein</keyword>
<organism evidence="5 6">
    <name type="scientific">Candidatus Kuenenbacteria bacterium CG10_big_fil_rev_8_21_14_0_10_36_11</name>
    <dbReference type="NCBI Taxonomy" id="1974618"/>
    <lineage>
        <taxon>Bacteria</taxon>
        <taxon>Candidatus Kueneniibacteriota</taxon>
    </lineage>
</organism>
<evidence type="ECO:0000256" key="2">
    <source>
        <dbReference type="ARBA" id="ARBA00022643"/>
    </source>
</evidence>
<feature type="domain" description="Nitroreductase" evidence="4">
    <location>
        <begin position="67"/>
        <end position="145"/>
    </location>
</feature>
<feature type="domain" description="Nitroreductase" evidence="4">
    <location>
        <begin position="9"/>
        <end position="61"/>
    </location>
</feature>
<evidence type="ECO:0000256" key="1">
    <source>
        <dbReference type="ARBA" id="ARBA00022630"/>
    </source>
</evidence>
<dbReference type="InterPro" id="IPR029479">
    <property type="entry name" value="Nitroreductase"/>
</dbReference>
<evidence type="ECO:0000313" key="6">
    <source>
        <dbReference type="Proteomes" id="UP000231464"/>
    </source>
</evidence>
<keyword evidence="3" id="KW-0560">Oxidoreductase</keyword>
<accession>A0A2M6WAA8</accession>
<protein>
    <recommendedName>
        <fullName evidence="4">Nitroreductase domain-containing protein</fullName>
    </recommendedName>
</protein>
<evidence type="ECO:0000256" key="3">
    <source>
        <dbReference type="ARBA" id="ARBA00023002"/>
    </source>
</evidence>
<dbReference type="GO" id="GO:0016491">
    <property type="term" value="F:oxidoreductase activity"/>
    <property type="evidence" value="ECO:0007669"/>
    <property type="project" value="UniProtKB-KW"/>
</dbReference>
<name>A0A2M6WAA8_9BACT</name>
<keyword evidence="2" id="KW-0288">FMN</keyword>
<reference evidence="6" key="1">
    <citation type="submission" date="2017-09" db="EMBL/GenBank/DDBJ databases">
        <title>Depth-based differentiation of microbial function through sediment-hosted aquifers and enrichment of novel symbionts in the deep terrestrial subsurface.</title>
        <authorList>
            <person name="Probst A.J."/>
            <person name="Ladd B."/>
            <person name="Jarett J.K."/>
            <person name="Geller-Mcgrath D.E."/>
            <person name="Sieber C.M.K."/>
            <person name="Emerson J.B."/>
            <person name="Anantharaman K."/>
            <person name="Thomas B.C."/>
            <person name="Malmstrom R."/>
            <person name="Stieglmeier M."/>
            <person name="Klingl A."/>
            <person name="Woyke T."/>
            <person name="Ryan C.M."/>
            <person name="Banfield J.F."/>
        </authorList>
    </citation>
    <scope>NUCLEOTIDE SEQUENCE [LARGE SCALE GENOMIC DNA]</scope>
</reference>
<proteinExistence type="predicted"/>
<dbReference type="Proteomes" id="UP000231464">
    <property type="component" value="Unassembled WGS sequence"/>
</dbReference>
<dbReference type="EMBL" id="PFBP01000047">
    <property type="protein sequence ID" value="PIT89625.1"/>
    <property type="molecule type" value="Genomic_DNA"/>
</dbReference>
<evidence type="ECO:0000313" key="5">
    <source>
        <dbReference type="EMBL" id="PIT89625.1"/>
    </source>
</evidence>